<feature type="region of interest" description="Disordered" evidence="1">
    <location>
        <begin position="341"/>
        <end position="362"/>
    </location>
</feature>
<feature type="domain" description="DUF4062" evidence="2">
    <location>
        <begin position="8"/>
        <end position="90"/>
    </location>
</feature>
<evidence type="ECO:0000313" key="3">
    <source>
        <dbReference type="EMBL" id="MBB6571577.1"/>
    </source>
</evidence>
<proteinExistence type="predicted"/>
<organism evidence="4 5">
    <name type="scientific">Kribbella sandramycini</name>
    <dbReference type="NCBI Taxonomy" id="60450"/>
    <lineage>
        <taxon>Bacteria</taxon>
        <taxon>Bacillati</taxon>
        <taxon>Actinomycetota</taxon>
        <taxon>Actinomycetes</taxon>
        <taxon>Propionibacteriales</taxon>
        <taxon>Kribbellaceae</taxon>
        <taxon>Kribbella</taxon>
    </lineage>
</organism>
<reference evidence="3 6" key="2">
    <citation type="submission" date="2020-08" db="EMBL/GenBank/DDBJ databases">
        <title>Sequencing the genomes of 1000 actinobacteria strains.</title>
        <authorList>
            <person name="Klenk H.-P."/>
        </authorList>
    </citation>
    <scope>NUCLEOTIDE SEQUENCE [LARGE SCALE GENOMIC DNA]</scope>
    <source>
        <strain evidence="3 6">DSM 15626</strain>
    </source>
</reference>
<name>A0A7Y4P2N3_9ACTN</name>
<dbReference type="EMBL" id="JABJRC010000008">
    <property type="protein sequence ID" value="NOL44223.1"/>
    <property type="molecule type" value="Genomic_DNA"/>
</dbReference>
<dbReference type="Pfam" id="PF13271">
    <property type="entry name" value="DUF4062"/>
    <property type="match status" value="1"/>
</dbReference>
<evidence type="ECO:0000313" key="4">
    <source>
        <dbReference type="EMBL" id="NOL44223.1"/>
    </source>
</evidence>
<accession>A0A7Y4P2N3</accession>
<reference evidence="4 5" key="1">
    <citation type="submission" date="2020-05" db="EMBL/GenBank/DDBJ databases">
        <title>Genome sequence of Kribbella sandramycini ATCC 39419.</title>
        <authorList>
            <person name="Maclea K.S."/>
            <person name="Fair J.L."/>
        </authorList>
    </citation>
    <scope>NUCLEOTIDE SEQUENCE [LARGE SCALE GENOMIC DNA]</scope>
    <source>
        <strain evidence="4 5">ATCC 39419</strain>
    </source>
</reference>
<evidence type="ECO:0000256" key="1">
    <source>
        <dbReference type="SAM" id="MobiDB-lite"/>
    </source>
</evidence>
<comment type="caution">
    <text evidence="4">The sequence shown here is derived from an EMBL/GenBank/DDBJ whole genome shotgun (WGS) entry which is preliminary data.</text>
</comment>
<evidence type="ECO:0000313" key="5">
    <source>
        <dbReference type="Proteomes" id="UP000534306"/>
    </source>
</evidence>
<dbReference type="RefSeq" id="WP_171677474.1">
    <property type="nucleotide sequence ID" value="NZ_BAAAGT010000016.1"/>
</dbReference>
<dbReference type="EMBL" id="JACHKF010000001">
    <property type="protein sequence ID" value="MBB6571577.1"/>
    <property type="molecule type" value="Genomic_DNA"/>
</dbReference>
<dbReference type="AlphaFoldDB" id="A0A7Y4P2N3"/>
<dbReference type="Proteomes" id="UP000553957">
    <property type="component" value="Unassembled WGS sequence"/>
</dbReference>
<evidence type="ECO:0000259" key="2">
    <source>
        <dbReference type="Pfam" id="PF13271"/>
    </source>
</evidence>
<evidence type="ECO:0000313" key="6">
    <source>
        <dbReference type="Proteomes" id="UP000553957"/>
    </source>
</evidence>
<gene>
    <name evidence="3" type="ORF">HNR71_007214</name>
    <name evidence="4" type="ORF">HPO96_28645</name>
</gene>
<keyword evidence="5" id="KW-1185">Reference proteome</keyword>
<dbReference type="InterPro" id="IPR025139">
    <property type="entry name" value="DUF4062"/>
</dbReference>
<sequence length="362" mass="40833">MAIEKREQVFVSSTYLDLLEERQEVIQTLLEADCIPAGMELFPASNDDRWTLIKRVIDDCDYYLIVIGGRYGSVDPEQQISYTEMEFDYAESQGKPILAFLHGEPGSIPGDKTDLNDELRAKLDVFRKKVGNRMVKYWDSPTGLGGQVAKSLIQIRKTHPAEGWVRAKNALTPEVERELVELRARVVELTTELATTQRDRLPGSVELANGEDAAHVKVLFRYMEDGVTKRIWGQFETTWDRLFSAVGPRLLVEASESDLLSGLNAIARSISEEDGSHEKTLEKFDIKKSEFMQESFQDILVQFTALGLIVRSDRRHPINDSNIYWTLTSEGNAKLVQLRAARKPPETVPEIGAASDEGERQG</sequence>
<protein>
    <submittedName>
        <fullName evidence="4">DUF4062 domain-containing protein</fullName>
    </submittedName>
</protein>
<dbReference type="Proteomes" id="UP000534306">
    <property type="component" value="Unassembled WGS sequence"/>
</dbReference>